<evidence type="ECO:0000259" key="10">
    <source>
        <dbReference type="PROSITE" id="PS52029"/>
    </source>
</evidence>
<dbReference type="Gene3D" id="2.40.440.10">
    <property type="entry name" value="L,D-transpeptidase catalytic domain-like"/>
    <property type="match status" value="1"/>
</dbReference>
<evidence type="ECO:0000256" key="4">
    <source>
        <dbReference type="ARBA" id="ARBA00022679"/>
    </source>
</evidence>
<dbReference type="GO" id="GO:0071555">
    <property type="term" value="P:cell wall organization"/>
    <property type="evidence" value="ECO:0007669"/>
    <property type="project" value="UniProtKB-UniRule"/>
</dbReference>
<evidence type="ECO:0000256" key="2">
    <source>
        <dbReference type="ARBA" id="ARBA00005992"/>
    </source>
</evidence>
<dbReference type="InterPro" id="IPR006311">
    <property type="entry name" value="TAT_signal"/>
</dbReference>
<feature type="domain" description="L,D-TPase catalytic" evidence="10">
    <location>
        <begin position="127"/>
        <end position="266"/>
    </location>
</feature>
<name>A0A9X1NSN9_9HYPH</name>
<dbReference type="FunFam" id="2.40.440.10:FF:000002">
    <property type="entry name" value="L,D-transpeptidase ErfK/SrfK"/>
    <property type="match status" value="1"/>
</dbReference>
<dbReference type="InterPro" id="IPR038063">
    <property type="entry name" value="Transpep_catalytic_dom"/>
</dbReference>
<evidence type="ECO:0000256" key="3">
    <source>
        <dbReference type="ARBA" id="ARBA00022676"/>
    </source>
</evidence>
<dbReference type="PROSITE" id="PS51257">
    <property type="entry name" value="PROKAR_LIPOPROTEIN"/>
    <property type="match status" value="1"/>
</dbReference>
<dbReference type="Proteomes" id="UP001139089">
    <property type="component" value="Unassembled WGS sequence"/>
</dbReference>
<evidence type="ECO:0000256" key="1">
    <source>
        <dbReference type="ARBA" id="ARBA00004752"/>
    </source>
</evidence>
<keyword evidence="5" id="KW-0378">Hydrolase</keyword>
<keyword evidence="7 9" id="KW-0573">Peptidoglycan synthesis</keyword>
<dbReference type="EMBL" id="JAJOZR010000005">
    <property type="protein sequence ID" value="MCD7109304.1"/>
    <property type="molecule type" value="Genomic_DNA"/>
</dbReference>
<keyword evidence="12" id="KW-1185">Reference proteome</keyword>
<comment type="similarity">
    <text evidence="2">Belongs to the YkuD family.</text>
</comment>
<gene>
    <name evidence="11" type="ORF">LRX75_09615</name>
</gene>
<evidence type="ECO:0000256" key="8">
    <source>
        <dbReference type="ARBA" id="ARBA00023316"/>
    </source>
</evidence>
<dbReference type="AlphaFoldDB" id="A0A9X1NSN9"/>
<dbReference type="Pfam" id="PF03734">
    <property type="entry name" value="YkuD"/>
    <property type="match status" value="1"/>
</dbReference>
<keyword evidence="4" id="KW-0808">Transferase</keyword>
<dbReference type="GO" id="GO:0071972">
    <property type="term" value="F:peptidoglycan L,D-transpeptidase activity"/>
    <property type="evidence" value="ECO:0007669"/>
    <property type="project" value="TreeGrafter"/>
</dbReference>
<dbReference type="GO" id="GO:0008360">
    <property type="term" value="P:regulation of cell shape"/>
    <property type="evidence" value="ECO:0007669"/>
    <property type="project" value="UniProtKB-UniRule"/>
</dbReference>
<dbReference type="NCBIfam" id="TIGR01409">
    <property type="entry name" value="TAT_signal_seq"/>
    <property type="match status" value="1"/>
</dbReference>
<dbReference type="InterPro" id="IPR019546">
    <property type="entry name" value="TAT_signal_bac_arc"/>
</dbReference>
<evidence type="ECO:0000256" key="5">
    <source>
        <dbReference type="ARBA" id="ARBA00022801"/>
    </source>
</evidence>
<dbReference type="GO" id="GO:0016757">
    <property type="term" value="F:glycosyltransferase activity"/>
    <property type="evidence" value="ECO:0007669"/>
    <property type="project" value="UniProtKB-KW"/>
</dbReference>
<evidence type="ECO:0000313" key="11">
    <source>
        <dbReference type="EMBL" id="MCD7109304.1"/>
    </source>
</evidence>
<evidence type="ECO:0000256" key="7">
    <source>
        <dbReference type="ARBA" id="ARBA00022984"/>
    </source>
</evidence>
<dbReference type="InterPro" id="IPR050979">
    <property type="entry name" value="LD-transpeptidase"/>
</dbReference>
<evidence type="ECO:0000256" key="9">
    <source>
        <dbReference type="PROSITE-ProRule" id="PRU01373"/>
    </source>
</evidence>
<comment type="pathway">
    <text evidence="1 9">Cell wall biogenesis; peptidoglycan biosynthesis.</text>
</comment>
<comment type="caution">
    <text evidence="11">The sequence shown here is derived from an EMBL/GenBank/DDBJ whole genome shotgun (WGS) entry which is preliminary data.</text>
</comment>
<feature type="active site" description="Nucleophile" evidence="9">
    <location>
        <position position="242"/>
    </location>
</feature>
<organism evidence="11 12">
    <name type="scientific">Rhizobium quercicola</name>
    <dbReference type="NCBI Taxonomy" id="2901226"/>
    <lineage>
        <taxon>Bacteria</taxon>
        <taxon>Pseudomonadati</taxon>
        <taxon>Pseudomonadota</taxon>
        <taxon>Alphaproteobacteria</taxon>
        <taxon>Hyphomicrobiales</taxon>
        <taxon>Rhizobiaceae</taxon>
        <taxon>Rhizobium/Agrobacterium group</taxon>
        <taxon>Rhizobium</taxon>
    </lineage>
</organism>
<evidence type="ECO:0000256" key="6">
    <source>
        <dbReference type="ARBA" id="ARBA00022960"/>
    </source>
</evidence>
<dbReference type="PANTHER" id="PTHR30582">
    <property type="entry name" value="L,D-TRANSPEPTIDASE"/>
    <property type="match status" value="1"/>
</dbReference>
<protein>
    <submittedName>
        <fullName evidence="11">L,D-transpeptidase</fullName>
    </submittedName>
</protein>
<dbReference type="CDD" id="cd16913">
    <property type="entry name" value="YkuD_like"/>
    <property type="match status" value="1"/>
</dbReference>
<accession>A0A9X1NSN9</accession>
<feature type="active site" description="Proton donor/acceptor" evidence="9">
    <location>
        <position position="226"/>
    </location>
</feature>
<dbReference type="GO" id="GO:0018104">
    <property type="term" value="P:peptidoglycan-protein cross-linking"/>
    <property type="evidence" value="ECO:0007669"/>
    <property type="project" value="TreeGrafter"/>
</dbReference>
<keyword evidence="3" id="KW-0328">Glycosyltransferase</keyword>
<evidence type="ECO:0000313" key="12">
    <source>
        <dbReference type="Proteomes" id="UP001139089"/>
    </source>
</evidence>
<dbReference type="PROSITE" id="PS51318">
    <property type="entry name" value="TAT"/>
    <property type="match status" value="1"/>
</dbReference>
<sequence length="266" mass="29221">MSPLKPPTSPLSRRQFLNLTGVAAATAALSACNSTSNTASFNAETRPYFRNPEFDNRFAPANGSYPPFGQPQNAAYMTGLPPRSAYAASIYGPVVDGGYAIPAVPYQEIDPRFYRQEVADPFGEAPGTIIVDTQDRFLYLTEPGGRAMRYGVGIGREGFAWSGRGVIQWKQKWPRWKPPNEMVARQPHLAAYSIENGGMEPGLSNPLGARAMYIFKDGQDTLYRLHGSPEWQSIGKAVSSGCVRLINQDVIDLYDRVRAKSPILVV</sequence>
<proteinExistence type="inferred from homology"/>
<dbReference type="RefSeq" id="WP_113151012.1">
    <property type="nucleotide sequence ID" value="NZ_JAJOZR010000005.1"/>
</dbReference>
<keyword evidence="6 9" id="KW-0133">Cell shape</keyword>
<dbReference type="PANTHER" id="PTHR30582:SF24">
    <property type="entry name" value="L,D-TRANSPEPTIDASE ERFK_SRFK-RELATED"/>
    <property type="match status" value="1"/>
</dbReference>
<keyword evidence="8 9" id="KW-0961">Cell wall biogenesis/degradation</keyword>
<dbReference type="PROSITE" id="PS52029">
    <property type="entry name" value="LD_TPASE"/>
    <property type="match status" value="1"/>
</dbReference>
<dbReference type="SUPFAM" id="SSF141523">
    <property type="entry name" value="L,D-transpeptidase catalytic domain-like"/>
    <property type="match status" value="1"/>
</dbReference>
<dbReference type="GO" id="GO:0005576">
    <property type="term" value="C:extracellular region"/>
    <property type="evidence" value="ECO:0007669"/>
    <property type="project" value="TreeGrafter"/>
</dbReference>
<reference evidence="11" key="1">
    <citation type="submission" date="2021-12" db="EMBL/GenBank/DDBJ databases">
        <authorList>
            <person name="Li Y."/>
        </authorList>
    </citation>
    <scope>NUCLEOTIDE SEQUENCE</scope>
    <source>
        <strain evidence="11">DKSPLA3</strain>
    </source>
</reference>
<dbReference type="InterPro" id="IPR005490">
    <property type="entry name" value="LD_TPept_cat_dom"/>
</dbReference>